<keyword evidence="7 12" id="KW-0521">NADP</keyword>
<evidence type="ECO:0000259" key="14">
    <source>
        <dbReference type="Pfam" id="PF02882"/>
    </source>
</evidence>
<dbReference type="FunFam" id="3.40.50.10860:FF:000005">
    <property type="entry name" value="C-1-tetrahydrofolate synthase, cytoplasmic, putative"/>
    <property type="match status" value="1"/>
</dbReference>
<dbReference type="AlphaFoldDB" id="A0ABD5UCG7"/>
<dbReference type="Gene3D" id="3.40.50.10860">
    <property type="entry name" value="Leucine Dehydrogenase, chain A, domain 1"/>
    <property type="match status" value="1"/>
</dbReference>
<evidence type="ECO:0000259" key="13">
    <source>
        <dbReference type="Pfam" id="PF00763"/>
    </source>
</evidence>
<dbReference type="PANTHER" id="PTHR48099">
    <property type="entry name" value="C-1-TETRAHYDROFOLATE SYNTHASE, CYTOPLASMIC-RELATED"/>
    <property type="match status" value="1"/>
</dbReference>
<dbReference type="GO" id="GO:0000105">
    <property type="term" value="P:L-histidine biosynthetic process"/>
    <property type="evidence" value="ECO:0007669"/>
    <property type="project" value="UniProtKB-KW"/>
</dbReference>
<comment type="caution">
    <text evidence="15">The sequence shown here is derived from an EMBL/GenBank/DDBJ whole genome shotgun (WGS) entry which is preliminary data.</text>
</comment>
<keyword evidence="16" id="KW-1185">Reference proteome</keyword>
<dbReference type="GO" id="GO:0006164">
    <property type="term" value="P:purine nucleotide biosynthetic process"/>
    <property type="evidence" value="ECO:0007669"/>
    <property type="project" value="UniProtKB-KW"/>
</dbReference>
<dbReference type="NCBIfam" id="NF010764">
    <property type="entry name" value="PRK14167.1"/>
    <property type="match status" value="1"/>
</dbReference>
<comment type="pathway">
    <text evidence="1 12">One-carbon metabolism; tetrahydrofolate interconversion.</text>
</comment>
<protein>
    <recommendedName>
        <fullName evidence="12">Bifunctional protein FolD</fullName>
    </recommendedName>
    <domain>
        <recommendedName>
            <fullName evidence="12">Methylenetetrahydrofolate dehydrogenase</fullName>
            <ecNumber evidence="12">1.5.1.5</ecNumber>
        </recommendedName>
    </domain>
    <domain>
        <recommendedName>
            <fullName evidence="12">Methenyltetrahydrofolate cyclohydrolase</fullName>
            <ecNumber evidence="12">3.5.4.9</ecNumber>
        </recommendedName>
    </domain>
</protein>
<dbReference type="GO" id="GO:0035999">
    <property type="term" value="P:tetrahydrofolate interconversion"/>
    <property type="evidence" value="ECO:0007669"/>
    <property type="project" value="UniProtKB-UniRule"/>
</dbReference>
<feature type="binding site" evidence="12">
    <location>
        <position position="234"/>
    </location>
    <ligand>
        <name>NADP(+)</name>
        <dbReference type="ChEBI" id="CHEBI:58349"/>
    </ligand>
</feature>
<accession>A0ABD5UCG7</accession>
<feature type="binding site" evidence="12">
    <location>
        <begin position="164"/>
        <end position="166"/>
    </location>
    <ligand>
        <name>NADP(+)</name>
        <dbReference type="ChEBI" id="CHEBI:58349"/>
    </ligand>
</feature>
<evidence type="ECO:0000256" key="7">
    <source>
        <dbReference type="ARBA" id="ARBA00022857"/>
    </source>
</evidence>
<evidence type="ECO:0000256" key="11">
    <source>
        <dbReference type="ARBA" id="ARBA00023268"/>
    </source>
</evidence>
<dbReference type="HAMAP" id="MF_01576">
    <property type="entry name" value="THF_DHG_CYH"/>
    <property type="match status" value="1"/>
</dbReference>
<evidence type="ECO:0000256" key="3">
    <source>
        <dbReference type="ARBA" id="ARBA00022563"/>
    </source>
</evidence>
<evidence type="ECO:0000256" key="8">
    <source>
        <dbReference type="ARBA" id="ARBA00023002"/>
    </source>
</evidence>
<comment type="catalytic activity">
    <reaction evidence="12">
        <text>(6R)-5,10-methenyltetrahydrofolate + H2O = (6R)-10-formyltetrahydrofolate + H(+)</text>
        <dbReference type="Rhea" id="RHEA:23700"/>
        <dbReference type="ChEBI" id="CHEBI:15377"/>
        <dbReference type="ChEBI" id="CHEBI:15378"/>
        <dbReference type="ChEBI" id="CHEBI:57455"/>
        <dbReference type="ChEBI" id="CHEBI:195366"/>
        <dbReference type="EC" id="3.5.4.9"/>
    </reaction>
</comment>
<dbReference type="Pfam" id="PF00763">
    <property type="entry name" value="THF_DHG_CYH"/>
    <property type="match status" value="1"/>
</dbReference>
<dbReference type="InterPro" id="IPR000672">
    <property type="entry name" value="THF_DH/CycHdrlase"/>
</dbReference>
<evidence type="ECO:0000256" key="6">
    <source>
        <dbReference type="ARBA" id="ARBA00022801"/>
    </source>
</evidence>
<dbReference type="Pfam" id="PF02882">
    <property type="entry name" value="THF_DHG_CYH_C"/>
    <property type="match status" value="1"/>
</dbReference>
<dbReference type="SUPFAM" id="SSF51735">
    <property type="entry name" value="NAD(P)-binding Rossmann-fold domains"/>
    <property type="match status" value="1"/>
</dbReference>
<proteinExistence type="inferred from homology"/>
<comment type="catalytic activity">
    <reaction evidence="12">
        <text>(6R)-5,10-methylene-5,6,7,8-tetrahydrofolate + NADP(+) = (6R)-5,10-methenyltetrahydrofolate + NADPH</text>
        <dbReference type="Rhea" id="RHEA:22812"/>
        <dbReference type="ChEBI" id="CHEBI:15636"/>
        <dbReference type="ChEBI" id="CHEBI:57455"/>
        <dbReference type="ChEBI" id="CHEBI:57783"/>
        <dbReference type="ChEBI" id="CHEBI:58349"/>
        <dbReference type="EC" id="1.5.1.5"/>
    </reaction>
</comment>
<keyword evidence="11 12" id="KW-0511">Multifunctional enzyme</keyword>
<keyword evidence="10 12" id="KW-0486">Methionine biosynthesis</keyword>
<dbReference type="InterPro" id="IPR020630">
    <property type="entry name" value="THF_DH/CycHdrlase_cat_dom"/>
</dbReference>
<comment type="function">
    <text evidence="12">Catalyzes the oxidation of 5,10-methylenetetrahydrofolate to 5,10-methenyltetrahydrofolate and then the hydrolysis of 5,10-methenyltetrahydrofolate to 10-formyltetrahydrofolate.</text>
</comment>
<keyword evidence="8 12" id="KW-0560">Oxidoreductase</keyword>
<dbReference type="RefSeq" id="WP_304449761.1">
    <property type="nucleotide sequence ID" value="NZ_JARRAH010000003.1"/>
</dbReference>
<comment type="similarity">
    <text evidence="12">Belongs to the tetrahydrofolate dehydrogenase/cyclohydrolase family.</text>
</comment>
<evidence type="ECO:0000256" key="1">
    <source>
        <dbReference type="ARBA" id="ARBA00004777"/>
    </source>
</evidence>
<dbReference type="InterPro" id="IPR046346">
    <property type="entry name" value="Aminoacid_DH-like_N_sf"/>
</dbReference>
<evidence type="ECO:0000256" key="12">
    <source>
        <dbReference type="HAMAP-Rule" id="MF_01576"/>
    </source>
</evidence>
<dbReference type="GO" id="GO:0004477">
    <property type="term" value="F:methenyltetrahydrofolate cyclohydrolase activity"/>
    <property type="evidence" value="ECO:0007669"/>
    <property type="project" value="UniProtKB-UniRule"/>
</dbReference>
<evidence type="ECO:0000256" key="10">
    <source>
        <dbReference type="ARBA" id="ARBA00023167"/>
    </source>
</evidence>
<dbReference type="FunFam" id="3.40.50.720:FF:000094">
    <property type="entry name" value="Bifunctional protein FolD"/>
    <property type="match status" value="1"/>
</dbReference>
<keyword evidence="3 12" id="KW-0554">One-carbon metabolism</keyword>
<keyword evidence="4 12" id="KW-0028">Amino-acid biosynthesis</keyword>
<dbReference type="EC" id="1.5.1.5" evidence="12"/>
<reference evidence="15 16" key="1">
    <citation type="journal article" date="2019" name="Int. J. Syst. Evol. Microbiol.">
        <title>The Global Catalogue of Microorganisms (GCM) 10K type strain sequencing project: providing services to taxonomists for standard genome sequencing and annotation.</title>
        <authorList>
            <consortium name="The Broad Institute Genomics Platform"/>
            <consortium name="The Broad Institute Genome Sequencing Center for Infectious Disease"/>
            <person name="Wu L."/>
            <person name="Ma J."/>
        </authorList>
    </citation>
    <scope>NUCLEOTIDE SEQUENCE [LARGE SCALE GENOMIC DNA]</scope>
    <source>
        <strain evidence="15 16">PSRA2</strain>
    </source>
</reference>
<feature type="domain" description="Tetrahydrofolate dehydrogenase/cyclohydrolase NAD(P)-binding" evidence="14">
    <location>
        <begin position="138"/>
        <end position="304"/>
    </location>
</feature>
<dbReference type="CDD" id="cd01080">
    <property type="entry name" value="NAD_bind_m-THF_DH_Cyclohyd"/>
    <property type="match status" value="1"/>
</dbReference>
<comment type="caution">
    <text evidence="12">Lacks conserved residue(s) required for the propagation of feature annotation.</text>
</comment>
<evidence type="ECO:0000256" key="5">
    <source>
        <dbReference type="ARBA" id="ARBA00022755"/>
    </source>
</evidence>
<dbReference type="GO" id="GO:0009086">
    <property type="term" value="P:methionine biosynthetic process"/>
    <property type="evidence" value="ECO:0007669"/>
    <property type="project" value="UniProtKB-KW"/>
</dbReference>
<name>A0ABD5UCG7_9EURY</name>
<dbReference type="InterPro" id="IPR020631">
    <property type="entry name" value="THF_DH/CycHdrlase_NAD-bd_dom"/>
</dbReference>
<evidence type="ECO:0000313" key="15">
    <source>
        <dbReference type="EMBL" id="MFC6838041.1"/>
    </source>
</evidence>
<keyword evidence="6 12" id="KW-0378">Hydrolase</keyword>
<dbReference type="InterPro" id="IPR020867">
    <property type="entry name" value="THF_DH/CycHdrlase_CS"/>
</dbReference>
<dbReference type="EC" id="3.5.4.9" evidence="12"/>
<dbReference type="PRINTS" id="PR00085">
    <property type="entry name" value="THFDHDRGNASE"/>
</dbReference>
<keyword evidence="5 12" id="KW-0658">Purine biosynthesis</keyword>
<dbReference type="PROSITE" id="PS00767">
    <property type="entry name" value="THF_DHG_CYH_2"/>
    <property type="match status" value="1"/>
</dbReference>
<keyword evidence="9 12" id="KW-0368">Histidine biosynthesis</keyword>
<dbReference type="EMBL" id="JBHSXM010000003">
    <property type="protein sequence ID" value="MFC6838041.1"/>
    <property type="molecule type" value="Genomic_DNA"/>
</dbReference>
<evidence type="ECO:0000256" key="9">
    <source>
        <dbReference type="ARBA" id="ARBA00023102"/>
    </source>
</evidence>
<gene>
    <name evidence="12" type="primary">folD</name>
    <name evidence="15" type="ORF">ACFQHK_16285</name>
</gene>
<organism evidence="15 16">
    <name type="scientific">Halomarina ordinaria</name>
    <dbReference type="NCBI Taxonomy" id="3033939"/>
    <lineage>
        <taxon>Archaea</taxon>
        <taxon>Methanobacteriati</taxon>
        <taxon>Methanobacteriota</taxon>
        <taxon>Stenosarchaea group</taxon>
        <taxon>Halobacteria</taxon>
        <taxon>Halobacteriales</taxon>
        <taxon>Natronomonadaceae</taxon>
        <taxon>Halomarina</taxon>
    </lineage>
</organism>
<dbReference type="SUPFAM" id="SSF53223">
    <property type="entry name" value="Aminoacid dehydrogenase-like, N-terminal domain"/>
    <property type="match status" value="1"/>
</dbReference>
<evidence type="ECO:0000313" key="16">
    <source>
        <dbReference type="Proteomes" id="UP001596406"/>
    </source>
</evidence>
<evidence type="ECO:0000256" key="4">
    <source>
        <dbReference type="ARBA" id="ARBA00022605"/>
    </source>
</evidence>
<dbReference type="Gene3D" id="3.40.50.720">
    <property type="entry name" value="NAD(P)-binding Rossmann-like Domain"/>
    <property type="match status" value="1"/>
</dbReference>
<evidence type="ECO:0000256" key="2">
    <source>
        <dbReference type="ARBA" id="ARBA00011738"/>
    </source>
</evidence>
<comment type="subunit">
    <text evidence="2 12">Homodimer.</text>
</comment>
<dbReference type="InterPro" id="IPR036291">
    <property type="entry name" value="NAD(P)-bd_dom_sf"/>
</dbReference>
<dbReference type="GO" id="GO:0004488">
    <property type="term" value="F:methylenetetrahydrofolate dehydrogenase (NADP+) activity"/>
    <property type="evidence" value="ECO:0007669"/>
    <property type="project" value="UniProtKB-UniRule"/>
</dbReference>
<dbReference type="Proteomes" id="UP001596406">
    <property type="component" value="Unassembled WGS sequence"/>
</dbReference>
<dbReference type="PANTHER" id="PTHR48099:SF5">
    <property type="entry name" value="C-1-TETRAHYDROFOLATE SYNTHASE, CYTOPLASMIC"/>
    <property type="match status" value="1"/>
</dbReference>
<feature type="domain" description="Tetrahydrofolate dehydrogenase/cyclohydrolase catalytic" evidence="13">
    <location>
        <begin position="5"/>
        <end position="119"/>
    </location>
</feature>
<sequence>MTTVIDGNEVADRIRSEVTACADRLAEAGVTPGLATVLMSDDGASETYVSMKQRACEETGIEGSHYELSPDDPAEALFDRVETLNADSSVHGILVQMPVPEHVETRRVLRAIDPAKDVDGFHPENVGRLVAGNARYKPCTPHGVQKLLEAADVDPEGKDAVVVGRSDIVGKPMANLLLQKQPGGNATVTVCHSRTEDLAAKTRQADIVVAAAGVPEMVDGSMLSEGVTVIDVGVNRVDVAERSSAGSRTPSDDADTEKGYELVGDVDFESAKEKAGAITPVPGGVGPMTIAMLMYNTVKAASEQEGVAVDLP</sequence>